<dbReference type="EMBL" id="JAVAMP010000001">
    <property type="protein sequence ID" value="MDP5273543.1"/>
    <property type="molecule type" value="Genomic_DNA"/>
</dbReference>
<accession>A0ABT9IW32</accession>
<reference evidence="1 2" key="1">
    <citation type="submission" date="2023-08" db="EMBL/GenBank/DDBJ databases">
        <authorList>
            <person name="Park J.-S."/>
        </authorList>
    </citation>
    <scope>NUCLEOTIDE SEQUENCE [LARGE SCALE GENOMIC DNA]</scope>
    <source>
        <strain evidence="1 2">2205SS18-9</strain>
    </source>
</reference>
<dbReference type="Proteomes" id="UP001231941">
    <property type="component" value="Unassembled WGS sequence"/>
</dbReference>
<organism evidence="1 2">
    <name type="scientific">Chengkuizengella axinellae</name>
    <dbReference type="NCBI Taxonomy" id="3064388"/>
    <lineage>
        <taxon>Bacteria</taxon>
        <taxon>Bacillati</taxon>
        <taxon>Bacillota</taxon>
        <taxon>Bacilli</taxon>
        <taxon>Bacillales</taxon>
        <taxon>Paenibacillaceae</taxon>
        <taxon>Chengkuizengella</taxon>
    </lineage>
</organism>
<keyword evidence="2" id="KW-1185">Reference proteome</keyword>
<dbReference type="InterPro" id="IPR006524">
    <property type="entry name" value="ArpU-like"/>
</dbReference>
<proteinExistence type="predicted"/>
<dbReference type="NCBIfam" id="TIGR01637">
    <property type="entry name" value="phage_arpU"/>
    <property type="match status" value="1"/>
</dbReference>
<protein>
    <submittedName>
        <fullName evidence="1">ArpU family phage packaging/lysis transcriptional regulator</fullName>
    </submittedName>
</protein>
<gene>
    <name evidence="1" type="ORF">Q5Y73_05460</name>
</gene>
<evidence type="ECO:0000313" key="1">
    <source>
        <dbReference type="EMBL" id="MDP5273543.1"/>
    </source>
</evidence>
<comment type="caution">
    <text evidence="1">The sequence shown here is derived from an EMBL/GenBank/DDBJ whole genome shotgun (WGS) entry which is preliminary data.</text>
</comment>
<sequence length="127" mass="14590">MGRKKEYVKIVERELYHYPSLLAAIKNTDIQGLTAKYNITTSSGSNIFKPVENTVVNIAEKEVKVNQIQKALKALTDIERELIEFRYFDPKQPSDIIVMLDLGFKNTAYYKIKSKAIYKMAISLNII</sequence>
<dbReference type="RefSeq" id="WP_305990804.1">
    <property type="nucleotide sequence ID" value="NZ_JAVAMP010000001.1"/>
</dbReference>
<evidence type="ECO:0000313" key="2">
    <source>
        <dbReference type="Proteomes" id="UP001231941"/>
    </source>
</evidence>
<name>A0ABT9IW32_9BACL</name>